<sequence length="168" mass="19318">MTDELRVLEQILFEPLGLSVNALEADQEAEEYSGYNFRLNAMAVKYRKAKITPKKVGQFVTLWKRGADGQTQPFQLDDPFDCYIIAVRQDHQLGIFIFPKAALAGKQILSSAQKEGKRGFRLYPAWDTPTNRQALASQKWQCEYFYDLTNSNEVPMEKISAHLKWEAH</sequence>
<dbReference type="Pfam" id="PF08877">
    <property type="entry name" value="MepB-like"/>
    <property type="match status" value="1"/>
</dbReference>
<evidence type="ECO:0008006" key="3">
    <source>
        <dbReference type="Google" id="ProtNLM"/>
    </source>
</evidence>
<evidence type="ECO:0000313" key="2">
    <source>
        <dbReference type="Proteomes" id="UP000309872"/>
    </source>
</evidence>
<protein>
    <recommendedName>
        <fullName evidence="3">MepB family protein</fullName>
    </recommendedName>
</protein>
<comment type="caution">
    <text evidence="1">The sequence shown here is derived from an EMBL/GenBank/DDBJ whole genome shotgun (WGS) entry which is preliminary data.</text>
</comment>
<dbReference type="OrthoDB" id="4954833at2"/>
<dbReference type="AlphaFoldDB" id="A0A4U0H2T4"/>
<dbReference type="InterPro" id="IPR038231">
    <property type="entry name" value="MepB-like_sf"/>
</dbReference>
<dbReference type="PIRSF" id="PIRSF032285">
    <property type="entry name" value="UCP032285"/>
    <property type="match status" value="1"/>
</dbReference>
<dbReference type="Proteomes" id="UP000309872">
    <property type="component" value="Unassembled WGS sequence"/>
</dbReference>
<dbReference type="Gene3D" id="3.40.1350.140">
    <property type="entry name" value="MepB-like"/>
    <property type="match status" value="1"/>
</dbReference>
<reference evidence="1 2" key="1">
    <citation type="submission" date="2019-04" db="EMBL/GenBank/DDBJ databases">
        <title>Sphingobacterium olei sp. nov., isolated from oil-contaminated soil.</title>
        <authorList>
            <person name="Liu B."/>
        </authorList>
    </citation>
    <scope>NUCLEOTIDE SEQUENCE [LARGE SCALE GENOMIC DNA]</scope>
    <source>
        <strain evidence="1 2">Y3L14</strain>
    </source>
</reference>
<gene>
    <name evidence="1" type="ORF">FAZ19_11865</name>
</gene>
<evidence type="ECO:0000313" key="1">
    <source>
        <dbReference type="EMBL" id="TJY65808.1"/>
    </source>
</evidence>
<accession>A0A4U0H2T4</accession>
<name>A0A4U0H2T4_9SPHI</name>
<dbReference type="InterPro" id="IPR011235">
    <property type="entry name" value="MepB-like"/>
</dbReference>
<organism evidence="1 2">
    <name type="scientific">Sphingobacterium alkalisoli</name>
    <dbReference type="NCBI Taxonomy" id="1874115"/>
    <lineage>
        <taxon>Bacteria</taxon>
        <taxon>Pseudomonadati</taxon>
        <taxon>Bacteroidota</taxon>
        <taxon>Sphingobacteriia</taxon>
        <taxon>Sphingobacteriales</taxon>
        <taxon>Sphingobacteriaceae</taxon>
        <taxon>Sphingobacterium</taxon>
    </lineage>
</organism>
<dbReference type="RefSeq" id="WP_136820937.1">
    <property type="nucleotide sequence ID" value="NZ_BMJX01000003.1"/>
</dbReference>
<proteinExistence type="predicted"/>
<dbReference type="EMBL" id="SUKA01000003">
    <property type="protein sequence ID" value="TJY65808.1"/>
    <property type="molecule type" value="Genomic_DNA"/>
</dbReference>
<keyword evidence="2" id="KW-1185">Reference proteome</keyword>